<dbReference type="Gene3D" id="3.30.2020.10">
    <property type="entry name" value="NE0471-like N-terminal domain"/>
    <property type="match status" value="1"/>
</dbReference>
<sequence length="87" mass="9614">MKSPVWVVKEVQPKEDYTLLLTFADGAKKVYNARPLLEKAIYSPLKNLAFFLCAKAECGTVVWNDDVDIAPEHLYECSKPVGGVLGA</sequence>
<evidence type="ECO:0000313" key="1">
    <source>
        <dbReference type="EMBL" id="EJX01890.1"/>
    </source>
</evidence>
<dbReference type="Pfam" id="PF10387">
    <property type="entry name" value="DUF2442"/>
    <property type="match status" value="1"/>
</dbReference>
<dbReference type="EMBL" id="AMCI01002772">
    <property type="protein sequence ID" value="EJX01890.1"/>
    <property type="molecule type" value="Genomic_DNA"/>
</dbReference>
<dbReference type="InterPro" id="IPR018841">
    <property type="entry name" value="DUF2442"/>
</dbReference>
<organism evidence="1">
    <name type="scientific">gut metagenome</name>
    <dbReference type="NCBI Taxonomy" id="749906"/>
    <lineage>
        <taxon>unclassified sequences</taxon>
        <taxon>metagenomes</taxon>
        <taxon>organismal metagenomes</taxon>
    </lineage>
</organism>
<proteinExistence type="predicted"/>
<dbReference type="SUPFAM" id="SSF143880">
    <property type="entry name" value="NE0471 N-terminal domain-like"/>
    <property type="match status" value="1"/>
</dbReference>
<dbReference type="InterPro" id="IPR036782">
    <property type="entry name" value="NE0471-like_N"/>
</dbReference>
<protein>
    <submittedName>
        <fullName evidence="1">Uncharacterized protein</fullName>
    </submittedName>
</protein>
<gene>
    <name evidence="1" type="ORF">EVA_10006</name>
</gene>
<name>J9GPI2_9ZZZZ</name>
<reference evidence="1" key="1">
    <citation type="journal article" date="2012" name="PLoS ONE">
        <title>Gene sets for utilization of primary and secondary nutrition supplies in the distal gut of endangered iberian lynx.</title>
        <authorList>
            <person name="Alcaide M."/>
            <person name="Messina E."/>
            <person name="Richter M."/>
            <person name="Bargiela R."/>
            <person name="Peplies J."/>
            <person name="Huws S.A."/>
            <person name="Newbold C.J."/>
            <person name="Golyshin P.N."/>
            <person name="Simon M.A."/>
            <person name="Lopez G."/>
            <person name="Yakimov M.M."/>
            <person name="Ferrer M."/>
        </authorList>
    </citation>
    <scope>NUCLEOTIDE SEQUENCE</scope>
</reference>
<accession>J9GPI2</accession>
<comment type="caution">
    <text evidence="1">The sequence shown here is derived from an EMBL/GenBank/DDBJ whole genome shotgun (WGS) entry which is preliminary data.</text>
</comment>
<dbReference type="AlphaFoldDB" id="J9GPI2"/>